<gene>
    <name evidence="2" type="primary">USP1</name>
    <name evidence="2" type="ORF">CM83_13801</name>
</gene>
<evidence type="ECO:0000259" key="1">
    <source>
        <dbReference type="PROSITE" id="PS50235"/>
    </source>
</evidence>
<sequence length="157" mass="17180">MGNTCYFNSGVQLLANCPAFVYCCRHNPCLILQKRYAGANCDLDGNSKNGPNGRGDVCYRVISSHETSPSEGLLSALARMLYFMEHGLPESVTYGGIRNYYNSGNRSSDAPIGPVEVLNALREVCPMFDGWQQQDCMEMLNAVLATIEDVGGLKINI</sequence>
<dbReference type="EMBL" id="GBHO01009262">
    <property type="protein sequence ID" value="JAG34342.1"/>
    <property type="molecule type" value="Transcribed_RNA"/>
</dbReference>
<dbReference type="InterPro" id="IPR038765">
    <property type="entry name" value="Papain-like_cys_pep_sf"/>
</dbReference>
<dbReference type="Pfam" id="PF00443">
    <property type="entry name" value="UCH"/>
    <property type="match status" value="1"/>
</dbReference>
<reference evidence="2" key="2">
    <citation type="submission" date="2014-07" db="EMBL/GenBank/DDBJ databases">
        <authorList>
            <person name="Hull J."/>
        </authorList>
    </citation>
    <scope>NUCLEOTIDE SEQUENCE</scope>
</reference>
<dbReference type="GO" id="GO:0004843">
    <property type="term" value="F:cysteine-type deubiquitinase activity"/>
    <property type="evidence" value="ECO:0007669"/>
    <property type="project" value="InterPro"/>
</dbReference>
<dbReference type="Gene3D" id="3.90.70.10">
    <property type="entry name" value="Cysteine proteinases"/>
    <property type="match status" value="1"/>
</dbReference>
<dbReference type="AlphaFoldDB" id="A0A0A9YMR4"/>
<dbReference type="GO" id="GO:0016579">
    <property type="term" value="P:protein deubiquitination"/>
    <property type="evidence" value="ECO:0007669"/>
    <property type="project" value="InterPro"/>
</dbReference>
<keyword evidence="2" id="KW-0378">Hydrolase</keyword>
<organism evidence="2">
    <name type="scientific">Lygus hesperus</name>
    <name type="common">Western plant bug</name>
    <dbReference type="NCBI Taxonomy" id="30085"/>
    <lineage>
        <taxon>Eukaryota</taxon>
        <taxon>Metazoa</taxon>
        <taxon>Ecdysozoa</taxon>
        <taxon>Arthropoda</taxon>
        <taxon>Hexapoda</taxon>
        <taxon>Insecta</taxon>
        <taxon>Pterygota</taxon>
        <taxon>Neoptera</taxon>
        <taxon>Paraneoptera</taxon>
        <taxon>Hemiptera</taxon>
        <taxon>Heteroptera</taxon>
        <taxon>Panheteroptera</taxon>
        <taxon>Cimicomorpha</taxon>
        <taxon>Miridae</taxon>
        <taxon>Mirini</taxon>
        <taxon>Lygus</taxon>
    </lineage>
</organism>
<dbReference type="InterPro" id="IPR001394">
    <property type="entry name" value="Peptidase_C19_UCH"/>
</dbReference>
<evidence type="ECO:0000313" key="2">
    <source>
        <dbReference type="EMBL" id="JAG34342.1"/>
    </source>
</evidence>
<reference evidence="2" key="1">
    <citation type="journal article" date="2014" name="PLoS ONE">
        <title>Transcriptome-Based Identification of ABC Transporters in the Western Tarnished Plant Bug Lygus hesperus.</title>
        <authorList>
            <person name="Hull J.J."/>
            <person name="Chaney K."/>
            <person name="Geib S.M."/>
            <person name="Fabrick J.A."/>
            <person name="Brent C.S."/>
            <person name="Walsh D."/>
            <person name="Lavine L.C."/>
        </authorList>
    </citation>
    <scope>NUCLEOTIDE SEQUENCE</scope>
</reference>
<proteinExistence type="predicted"/>
<dbReference type="SUPFAM" id="SSF54001">
    <property type="entry name" value="Cysteine proteinases"/>
    <property type="match status" value="1"/>
</dbReference>
<feature type="domain" description="USP" evidence="1">
    <location>
        <begin position="1"/>
        <end position="157"/>
    </location>
</feature>
<name>A0A0A9YMR4_LYGHE</name>
<dbReference type="InterPro" id="IPR028889">
    <property type="entry name" value="USP"/>
</dbReference>
<dbReference type="PROSITE" id="PS50235">
    <property type="entry name" value="USP_3"/>
    <property type="match status" value="1"/>
</dbReference>
<accession>A0A0A9YMR4</accession>
<protein>
    <submittedName>
        <fullName evidence="2">Ubiquitin carboxyl-terminal hydrolase 1</fullName>
    </submittedName>
</protein>